<organism evidence="2 3">
    <name type="scientific">Luteimonas gilva</name>
    <dbReference type="NCBI Taxonomy" id="2572684"/>
    <lineage>
        <taxon>Bacteria</taxon>
        <taxon>Pseudomonadati</taxon>
        <taxon>Pseudomonadota</taxon>
        <taxon>Gammaproteobacteria</taxon>
        <taxon>Lysobacterales</taxon>
        <taxon>Lysobacteraceae</taxon>
        <taxon>Luteimonas</taxon>
    </lineage>
</organism>
<dbReference type="PANTHER" id="PTHR11803:SF58">
    <property type="entry name" value="PROTEIN HMF1-RELATED"/>
    <property type="match status" value="1"/>
</dbReference>
<comment type="similarity">
    <text evidence="1">Belongs to the RutC family.</text>
</comment>
<comment type="caution">
    <text evidence="2">The sequence shown here is derived from an EMBL/GenBank/DDBJ whole genome shotgun (WGS) entry which is preliminary data.</text>
</comment>
<name>A0A4U5JYD6_9GAMM</name>
<dbReference type="GO" id="GO:0005829">
    <property type="term" value="C:cytosol"/>
    <property type="evidence" value="ECO:0007669"/>
    <property type="project" value="TreeGrafter"/>
</dbReference>
<dbReference type="CDD" id="cd00448">
    <property type="entry name" value="YjgF_YER057c_UK114_family"/>
    <property type="match status" value="1"/>
</dbReference>
<protein>
    <submittedName>
        <fullName evidence="2">RidA family protein</fullName>
    </submittedName>
</protein>
<dbReference type="EMBL" id="SZUA01000001">
    <property type="protein sequence ID" value="TKR34206.1"/>
    <property type="molecule type" value="Genomic_DNA"/>
</dbReference>
<dbReference type="Gene3D" id="3.30.1330.40">
    <property type="entry name" value="RutC-like"/>
    <property type="match status" value="1"/>
</dbReference>
<dbReference type="OrthoDB" id="9803101at2"/>
<evidence type="ECO:0000313" key="3">
    <source>
        <dbReference type="Proteomes" id="UP000308707"/>
    </source>
</evidence>
<dbReference type="InterPro" id="IPR035959">
    <property type="entry name" value="RutC-like_sf"/>
</dbReference>
<keyword evidence="3" id="KW-1185">Reference proteome</keyword>
<proteinExistence type="inferred from homology"/>
<dbReference type="PANTHER" id="PTHR11803">
    <property type="entry name" value="2-IMINOBUTANOATE/2-IMINOPROPANOATE DEAMINASE RIDA"/>
    <property type="match status" value="1"/>
</dbReference>
<gene>
    <name evidence="2" type="ORF">FCE95_01930</name>
</gene>
<accession>A0A4U5JYD6</accession>
<evidence type="ECO:0000313" key="2">
    <source>
        <dbReference type="EMBL" id="TKR34206.1"/>
    </source>
</evidence>
<evidence type="ECO:0000256" key="1">
    <source>
        <dbReference type="ARBA" id="ARBA00010552"/>
    </source>
</evidence>
<dbReference type="GO" id="GO:0019239">
    <property type="term" value="F:deaminase activity"/>
    <property type="evidence" value="ECO:0007669"/>
    <property type="project" value="TreeGrafter"/>
</dbReference>
<sequence length="151" mass="16304">MLALSSAPFAYAQKADSSARYVNPQNLPKPNGYSHAVEVSAGRTLYVSGQLPLDKDGNLVGNGDFAAQAGQVFANLKTALEASGATFKDVVKLNMFVTDMDQLKALREARDKYIDSRNPPASTLVEVKRFVKEGAMVEIDAIAVVPERSLR</sequence>
<dbReference type="SUPFAM" id="SSF55298">
    <property type="entry name" value="YjgF-like"/>
    <property type="match status" value="1"/>
</dbReference>
<dbReference type="AlphaFoldDB" id="A0A4U5JYD6"/>
<dbReference type="Proteomes" id="UP000308707">
    <property type="component" value="Unassembled WGS sequence"/>
</dbReference>
<dbReference type="Pfam" id="PF01042">
    <property type="entry name" value="Ribonuc_L-PSP"/>
    <property type="match status" value="1"/>
</dbReference>
<dbReference type="InterPro" id="IPR006175">
    <property type="entry name" value="YjgF/YER057c/UK114"/>
</dbReference>
<reference evidence="2 3" key="1">
    <citation type="submission" date="2019-04" db="EMBL/GenBank/DDBJ databases">
        <title>Reference strain of H23.</title>
        <authorList>
            <person name="Luo X."/>
        </authorList>
    </citation>
    <scope>NUCLEOTIDE SEQUENCE [LARGE SCALE GENOMIC DNA]</scope>
    <source>
        <strain evidence="2 3">H23</strain>
    </source>
</reference>